<evidence type="ECO:0000313" key="2">
    <source>
        <dbReference type="EMBL" id="MBA9078654.1"/>
    </source>
</evidence>
<comment type="caution">
    <text evidence="2">The sequence shown here is derived from an EMBL/GenBank/DDBJ whole genome shotgun (WGS) entry which is preliminary data.</text>
</comment>
<dbReference type="Proteomes" id="UP000563094">
    <property type="component" value="Unassembled WGS sequence"/>
</dbReference>
<sequence>MGKNVNLESIFNWAFGVLLVAIGVLNLLLVHPVPGIAYFLLACIYLPPASFLLRKWFDFTVPLLLKILFGLVILLFTLGVSDVGDMLDKW</sequence>
<feature type="transmembrane region" description="Helical" evidence="1">
    <location>
        <begin position="60"/>
        <end position="80"/>
    </location>
</feature>
<dbReference type="AlphaFoldDB" id="A0A839GG67"/>
<feature type="transmembrane region" description="Helical" evidence="1">
    <location>
        <begin position="36"/>
        <end position="53"/>
    </location>
</feature>
<protein>
    <submittedName>
        <fullName evidence="2">Uncharacterized protein</fullName>
    </submittedName>
</protein>
<evidence type="ECO:0000313" key="3">
    <source>
        <dbReference type="Proteomes" id="UP000563094"/>
    </source>
</evidence>
<proteinExistence type="predicted"/>
<keyword evidence="1" id="KW-0812">Transmembrane</keyword>
<keyword evidence="1" id="KW-0472">Membrane</keyword>
<feature type="transmembrane region" description="Helical" evidence="1">
    <location>
        <begin position="12"/>
        <end position="30"/>
    </location>
</feature>
<keyword evidence="3" id="KW-1185">Reference proteome</keyword>
<dbReference type="EMBL" id="JACJIQ010000014">
    <property type="protein sequence ID" value="MBA9078654.1"/>
    <property type="molecule type" value="Genomic_DNA"/>
</dbReference>
<organism evidence="2 3">
    <name type="scientific">Rufibacter quisquiliarum</name>
    <dbReference type="NCBI Taxonomy" id="1549639"/>
    <lineage>
        <taxon>Bacteria</taxon>
        <taxon>Pseudomonadati</taxon>
        <taxon>Bacteroidota</taxon>
        <taxon>Cytophagia</taxon>
        <taxon>Cytophagales</taxon>
        <taxon>Hymenobacteraceae</taxon>
        <taxon>Rufibacter</taxon>
    </lineage>
</organism>
<keyword evidence="1" id="KW-1133">Transmembrane helix</keyword>
<reference evidence="2 3" key="1">
    <citation type="submission" date="2020-08" db="EMBL/GenBank/DDBJ databases">
        <title>Genomic Encyclopedia of Type Strains, Phase IV (KMG-IV): sequencing the most valuable type-strain genomes for metagenomic binning, comparative biology and taxonomic classification.</title>
        <authorList>
            <person name="Goeker M."/>
        </authorList>
    </citation>
    <scope>NUCLEOTIDE SEQUENCE [LARGE SCALE GENOMIC DNA]</scope>
    <source>
        <strain evidence="2 3">DSM 29854</strain>
    </source>
</reference>
<gene>
    <name evidence="2" type="ORF">FHS90_003384</name>
</gene>
<name>A0A839GG67_9BACT</name>
<dbReference type="RefSeq" id="WP_182513802.1">
    <property type="nucleotide sequence ID" value="NZ_JACJIQ010000014.1"/>
</dbReference>
<evidence type="ECO:0000256" key="1">
    <source>
        <dbReference type="SAM" id="Phobius"/>
    </source>
</evidence>
<accession>A0A839GG67</accession>